<keyword evidence="2" id="KW-0012">Acyltransferase</keyword>
<dbReference type="Pfam" id="PF13673">
    <property type="entry name" value="Acetyltransf_10"/>
    <property type="match status" value="1"/>
</dbReference>
<evidence type="ECO:0000256" key="1">
    <source>
        <dbReference type="ARBA" id="ARBA00022679"/>
    </source>
</evidence>
<reference evidence="4 5" key="1">
    <citation type="submission" date="2018-07" db="EMBL/GenBank/DDBJ databases">
        <title>Genomic Encyclopedia of Type Strains, Phase III (KMG-III): the genomes of soil and plant-associated and newly described type strains.</title>
        <authorList>
            <person name="Whitman W."/>
        </authorList>
    </citation>
    <scope>NUCLEOTIDE SEQUENCE [LARGE SCALE GENOMIC DNA]</scope>
    <source>
        <strain evidence="4 5">CECT 8333</strain>
    </source>
</reference>
<dbReference type="CDD" id="cd04301">
    <property type="entry name" value="NAT_SF"/>
    <property type="match status" value="2"/>
</dbReference>
<comment type="caution">
    <text evidence="4">The sequence shown here is derived from an EMBL/GenBank/DDBJ whole genome shotgun (WGS) entry which is preliminary data.</text>
</comment>
<dbReference type="InterPro" id="IPR000182">
    <property type="entry name" value="GNAT_dom"/>
</dbReference>
<accession>A0A369B9T6</accession>
<evidence type="ECO:0000259" key="3">
    <source>
        <dbReference type="PROSITE" id="PS51186"/>
    </source>
</evidence>
<dbReference type="InterPro" id="IPR050680">
    <property type="entry name" value="YpeA/RimI_acetyltransf"/>
</dbReference>
<name>A0A369B9T6_9BACL</name>
<keyword evidence="5" id="KW-1185">Reference proteome</keyword>
<dbReference type="OrthoDB" id="4228396at2"/>
<sequence>MVQYYRATEVEMDVLHAAFQTEFSDYIIQFNFTMEQFADRFFGPEGNAREHSFVALRGDMPIGIALGGIKTYEGIRTMRLGSLAIDPEERGQGVSGRLMELHREEAVKQGCRQLMLEVIVGNDRAIAFYRKQGYSKVYDLSYFSLNDMSNRNSASDKKLGGVTVSRIDWDSFESGVESNRYFHVNWQNDLEYIQSSGDYVFYGAFHDGKRIGTLGITSTGRISILFVDPSSRCRGAATLLLETAVKELALAKMSISMTNNALMEGFLSCYGFQRDSISLYEMYITL</sequence>
<keyword evidence="1 4" id="KW-0808">Transferase</keyword>
<dbReference type="Pfam" id="PF00583">
    <property type="entry name" value="Acetyltransf_1"/>
    <property type="match status" value="1"/>
</dbReference>
<dbReference type="GO" id="GO:0016747">
    <property type="term" value="F:acyltransferase activity, transferring groups other than amino-acyl groups"/>
    <property type="evidence" value="ECO:0007669"/>
    <property type="project" value="InterPro"/>
</dbReference>
<dbReference type="SUPFAM" id="SSF55729">
    <property type="entry name" value="Acyl-CoA N-acyltransferases (Nat)"/>
    <property type="match status" value="2"/>
</dbReference>
<feature type="domain" description="N-acetyltransferase" evidence="3">
    <location>
        <begin position="2"/>
        <end position="153"/>
    </location>
</feature>
<dbReference type="PANTHER" id="PTHR43420">
    <property type="entry name" value="ACETYLTRANSFERASE"/>
    <property type="match status" value="1"/>
</dbReference>
<protein>
    <submittedName>
        <fullName evidence="4">Acetyltransferase (GNAT) family protein</fullName>
    </submittedName>
</protein>
<evidence type="ECO:0000313" key="4">
    <source>
        <dbReference type="EMBL" id="RCX18171.1"/>
    </source>
</evidence>
<dbReference type="PROSITE" id="PS51186">
    <property type="entry name" value="GNAT"/>
    <property type="match status" value="2"/>
</dbReference>
<proteinExistence type="predicted"/>
<dbReference type="AlphaFoldDB" id="A0A369B9T6"/>
<gene>
    <name evidence="4" type="ORF">DFP94_107126</name>
</gene>
<dbReference type="PANTHER" id="PTHR43420:SF44">
    <property type="entry name" value="ACETYLTRANSFERASE YPEA"/>
    <property type="match status" value="1"/>
</dbReference>
<evidence type="ECO:0000256" key="2">
    <source>
        <dbReference type="ARBA" id="ARBA00023315"/>
    </source>
</evidence>
<evidence type="ECO:0000313" key="5">
    <source>
        <dbReference type="Proteomes" id="UP000253090"/>
    </source>
</evidence>
<dbReference type="Gene3D" id="3.40.630.30">
    <property type="match status" value="2"/>
</dbReference>
<dbReference type="EMBL" id="QPJW01000007">
    <property type="protein sequence ID" value="RCX18171.1"/>
    <property type="molecule type" value="Genomic_DNA"/>
</dbReference>
<feature type="domain" description="N-acetyltransferase" evidence="3">
    <location>
        <begin position="162"/>
        <end position="286"/>
    </location>
</feature>
<dbReference type="Proteomes" id="UP000253090">
    <property type="component" value="Unassembled WGS sequence"/>
</dbReference>
<organism evidence="4 5">
    <name type="scientific">Fontibacillus phaseoli</name>
    <dbReference type="NCBI Taxonomy" id="1416533"/>
    <lineage>
        <taxon>Bacteria</taxon>
        <taxon>Bacillati</taxon>
        <taxon>Bacillota</taxon>
        <taxon>Bacilli</taxon>
        <taxon>Bacillales</taxon>
        <taxon>Paenibacillaceae</taxon>
        <taxon>Fontibacillus</taxon>
    </lineage>
</organism>
<dbReference type="InterPro" id="IPR016181">
    <property type="entry name" value="Acyl_CoA_acyltransferase"/>
</dbReference>